<accession>A0AAJ5W3Q3</accession>
<proteinExistence type="predicted"/>
<gene>
    <name evidence="2" type="ORF">P0Y49_12350</name>
</gene>
<feature type="domain" description="DUF4440" evidence="1">
    <location>
        <begin position="26"/>
        <end position="128"/>
    </location>
</feature>
<dbReference type="InterPro" id="IPR032710">
    <property type="entry name" value="NTF2-like_dom_sf"/>
</dbReference>
<dbReference type="SUPFAM" id="SSF54427">
    <property type="entry name" value="NTF2-like"/>
    <property type="match status" value="1"/>
</dbReference>
<name>A0AAJ5W3Q3_9SPHI</name>
<dbReference type="AlphaFoldDB" id="A0AAJ5W3Q3"/>
<dbReference type="InterPro" id="IPR027843">
    <property type="entry name" value="DUF4440"/>
</dbReference>
<evidence type="ECO:0000313" key="3">
    <source>
        <dbReference type="Proteomes" id="UP001214530"/>
    </source>
</evidence>
<organism evidence="2 3">
    <name type="scientific">Candidatus Pedobacter colombiensis</name>
    <dbReference type="NCBI Taxonomy" id="3121371"/>
    <lineage>
        <taxon>Bacteria</taxon>
        <taxon>Pseudomonadati</taxon>
        <taxon>Bacteroidota</taxon>
        <taxon>Sphingobacteriia</taxon>
        <taxon>Sphingobacteriales</taxon>
        <taxon>Sphingobacteriaceae</taxon>
        <taxon>Pedobacter</taxon>
    </lineage>
</organism>
<evidence type="ECO:0000313" key="2">
    <source>
        <dbReference type="EMBL" id="WEK17586.1"/>
    </source>
</evidence>
<reference evidence="2" key="1">
    <citation type="submission" date="2023-03" db="EMBL/GenBank/DDBJ databases">
        <title>Andean soil-derived lignocellulolytic bacterial consortium as a source of novel taxa and putative plastic-active enzymes.</title>
        <authorList>
            <person name="Diaz-Garcia L."/>
            <person name="Chuvochina M."/>
            <person name="Feuerriegel G."/>
            <person name="Bunk B."/>
            <person name="Sproer C."/>
            <person name="Streit W.R."/>
            <person name="Rodriguez L.M."/>
            <person name="Overmann J."/>
            <person name="Jimenez D.J."/>
        </authorList>
    </citation>
    <scope>NUCLEOTIDE SEQUENCE</scope>
    <source>
        <strain evidence="2">MAG 3858</strain>
    </source>
</reference>
<dbReference type="Gene3D" id="3.10.450.50">
    <property type="match status" value="1"/>
</dbReference>
<dbReference type="EMBL" id="CP119313">
    <property type="protein sequence ID" value="WEK17586.1"/>
    <property type="molecule type" value="Genomic_DNA"/>
</dbReference>
<evidence type="ECO:0000259" key="1">
    <source>
        <dbReference type="Pfam" id="PF14534"/>
    </source>
</evidence>
<protein>
    <submittedName>
        <fullName evidence="2">Nuclear transport factor 2 family protein</fullName>
    </submittedName>
</protein>
<dbReference type="Proteomes" id="UP001214530">
    <property type="component" value="Chromosome"/>
</dbReference>
<sequence>MRKSSYIVRQNEDTGLMNSTDTLLIKQARLDSNRCIAKKDVAGVSKHWMKDFVQIAGDGSYTVGKAKIAANWKYMFSNSSPLFERIPDVITISKAGDTAWESGTWNYKNDKYYGNYAAMWRKVNGKWLTQNELYVSLN</sequence>
<dbReference type="Pfam" id="PF14534">
    <property type="entry name" value="DUF4440"/>
    <property type="match status" value="1"/>
</dbReference>